<dbReference type="Proteomes" id="UP000781932">
    <property type="component" value="Unassembled WGS sequence"/>
</dbReference>
<keyword evidence="6 7" id="KW-0472">Membrane</keyword>
<dbReference type="OrthoDB" id="5296287at2759"/>
<dbReference type="InterPro" id="IPR050360">
    <property type="entry name" value="MFS_Sugar_Transporters"/>
</dbReference>
<dbReference type="PANTHER" id="PTHR48022">
    <property type="entry name" value="PLASTIDIC GLUCOSE TRANSPORTER 4"/>
    <property type="match status" value="1"/>
</dbReference>
<gene>
    <name evidence="9" type="ORF">CkaCkLH20_05316</name>
</gene>
<sequence>MGIKSIFLRSSFAKYGKSIKETPRGVIANSTLLCSSLLYALGGLPMTWEQGASAVVPSLPGFQKQFGIKSGSKASEIQTYVSIIYIGYAIGAALSFLVNDYIGRRWAYRLYSGVFIVGQVASCLSPNMKGLLASRIISGMGIGSLSVVSPMALVEIAPKEIRGLLTSWYTVFMGVALTVASFCVLGIYNNIPTSKLQYQIPPIAASIFVFICILSSFFISESPRWLILVGRREDAIAALTKLRRLPANHPRIIGELNDIQSSVIMAEGDVEGKPNFLSIVKETFTVASNLRRLQQVLVSYALAQLSGANSVTSYFIPIMALLGSSEDVAHDMFLSGMYGFSKLVFSILASFFFIDVLGRRRSLFIGMTIQMVSHIYIGVFIKSYQEGPVSTAASALAVAAIYIHALGYAIGLFILPYVFGGELWPNRIRSFGGAVGQTFHWLFIYAVKFSLSDLLEVTDNWGAFLFFAGWCFVGLIYVYLMVPEVAGLSVEDIDKIFKGPWFNA</sequence>
<proteinExistence type="inferred from homology"/>
<keyword evidence="3" id="KW-0813">Transport</keyword>
<reference evidence="9" key="1">
    <citation type="submission" date="2020-03" db="EMBL/GenBank/DDBJ databases">
        <authorList>
            <person name="He L."/>
        </authorList>
    </citation>
    <scope>NUCLEOTIDE SEQUENCE</scope>
    <source>
        <strain evidence="9">CkLH20</strain>
    </source>
</reference>
<evidence type="ECO:0000256" key="2">
    <source>
        <dbReference type="ARBA" id="ARBA00010992"/>
    </source>
</evidence>
<feature type="transmembrane region" description="Helical" evidence="7">
    <location>
        <begin position="200"/>
        <end position="219"/>
    </location>
</feature>
<feature type="transmembrane region" description="Helical" evidence="7">
    <location>
        <begin position="431"/>
        <end position="449"/>
    </location>
</feature>
<keyword evidence="10" id="KW-1185">Reference proteome</keyword>
<comment type="subcellular location">
    <subcellularLocation>
        <location evidence="1">Membrane</location>
        <topology evidence="1">Multi-pass membrane protein</topology>
    </subcellularLocation>
</comment>
<reference evidence="9" key="2">
    <citation type="submission" date="2020-11" db="EMBL/GenBank/DDBJ databases">
        <title>Whole genome sequencing of Colletotrichum sp.</title>
        <authorList>
            <person name="Li H."/>
        </authorList>
    </citation>
    <scope>NUCLEOTIDE SEQUENCE</scope>
    <source>
        <strain evidence="9">CkLH20</strain>
    </source>
</reference>
<feature type="transmembrane region" description="Helical" evidence="7">
    <location>
        <begin position="297"/>
        <end position="316"/>
    </location>
</feature>
<feature type="transmembrane region" description="Helical" evidence="7">
    <location>
        <begin position="393"/>
        <end position="419"/>
    </location>
</feature>
<feature type="domain" description="Major facilitator superfamily (MFS) profile" evidence="8">
    <location>
        <begin position="35"/>
        <end position="486"/>
    </location>
</feature>
<evidence type="ECO:0000313" key="10">
    <source>
        <dbReference type="Proteomes" id="UP000781932"/>
    </source>
</evidence>
<dbReference type="SUPFAM" id="SSF103473">
    <property type="entry name" value="MFS general substrate transporter"/>
    <property type="match status" value="1"/>
</dbReference>
<evidence type="ECO:0000313" key="9">
    <source>
        <dbReference type="EMBL" id="KAF9877050.1"/>
    </source>
</evidence>
<evidence type="ECO:0000256" key="3">
    <source>
        <dbReference type="ARBA" id="ARBA00022448"/>
    </source>
</evidence>
<dbReference type="Pfam" id="PF00083">
    <property type="entry name" value="Sugar_tr"/>
    <property type="match status" value="1"/>
</dbReference>
<evidence type="ECO:0000259" key="8">
    <source>
        <dbReference type="PROSITE" id="PS50850"/>
    </source>
</evidence>
<dbReference type="PROSITE" id="PS50850">
    <property type="entry name" value="MFS"/>
    <property type="match status" value="1"/>
</dbReference>
<feature type="transmembrane region" description="Helical" evidence="7">
    <location>
        <begin position="336"/>
        <end position="356"/>
    </location>
</feature>
<keyword evidence="5 7" id="KW-1133">Transmembrane helix</keyword>
<evidence type="ECO:0000256" key="7">
    <source>
        <dbReference type="SAM" id="Phobius"/>
    </source>
</evidence>
<comment type="caution">
    <text evidence="9">The sequence shown here is derived from an EMBL/GenBank/DDBJ whole genome shotgun (WGS) entry which is preliminary data.</text>
</comment>
<dbReference type="GO" id="GO:0016020">
    <property type="term" value="C:membrane"/>
    <property type="evidence" value="ECO:0007669"/>
    <property type="project" value="UniProtKB-SubCell"/>
</dbReference>
<evidence type="ECO:0000256" key="5">
    <source>
        <dbReference type="ARBA" id="ARBA00022989"/>
    </source>
</evidence>
<keyword evidence="4 7" id="KW-0812">Transmembrane</keyword>
<feature type="transmembrane region" description="Helical" evidence="7">
    <location>
        <begin position="26"/>
        <end position="48"/>
    </location>
</feature>
<comment type="similarity">
    <text evidence="2">Belongs to the major facilitator superfamily. Sugar transporter (TC 2.A.1.1) family.</text>
</comment>
<dbReference type="GO" id="GO:0005351">
    <property type="term" value="F:carbohydrate:proton symporter activity"/>
    <property type="evidence" value="ECO:0007669"/>
    <property type="project" value="TreeGrafter"/>
</dbReference>
<dbReference type="Gene3D" id="1.20.1250.20">
    <property type="entry name" value="MFS general substrate transporter like domains"/>
    <property type="match status" value="1"/>
</dbReference>
<dbReference type="EMBL" id="JAATWM020000015">
    <property type="protein sequence ID" value="KAF9877050.1"/>
    <property type="molecule type" value="Genomic_DNA"/>
</dbReference>
<dbReference type="AlphaFoldDB" id="A0A9P6LLB8"/>
<feature type="transmembrane region" description="Helical" evidence="7">
    <location>
        <begin position="110"/>
        <end position="128"/>
    </location>
</feature>
<feature type="transmembrane region" description="Helical" evidence="7">
    <location>
        <begin position="134"/>
        <end position="154"/>
    </location>
</feature>
<dbReference type="InterPro" id="IPR020846">
    <property type="entry name" value="MFS_dom"/>
</dbReference>
<feature type="transmembrane region" description="Helical" evidence="7">
    <location>
        <begin position="166"/>
        <end position="188"/>
    </location>
</feature>
<feature type="transmembrane region" description="Helical" evidence="7">
    <location>
        <begin position="363"/>
        <end position="381"/>
    </location>
</feature>
<accession>A0A9P6LLB8</accession>
<dbReference type="InterPro" id="IPR005828">
    <property type="entry name" value="MFS_sugar_transport-like"/>
</dbReference>
<feature type="transmembrane region" description="Helical" evidence="7">
    <location>
        <begin position="77"/>
        <end position="98"/>
    </location>
</feature>
<dbReference type="InterPro" id="IPR005829">
    <property type="entry name" value="Sugar_transporter_CS"/>
</dbReference>
<organism evidence="9 10">
    <name type="scientific">Colletotrichum karsti</name>
    <dbReference type="NCBI Taxonomy" id="1095194"/>
    <lineage>
        <taxon>Eukaryota</taxon>
        <taxon>Fungi</taxon>
        <taxon>Dikarya</taxon>
        <taxon>Ascomycota</taxon>
        <taxon>Pezizomycotina</taxon>
        <taxon>Sordariomycetes</taxon>
        <taxon>Hypocreomycetidae</taxon>
        <taxon>Glomerellales</taxon>
        <taxon>Glomerellaceae</taxon>
        <taxon>Colletotrichum</taxon>
        <taxon>Colletotrichum boninense species complex</taxon>
    </lineage>
</organism>
<dbReference type="InterPro" id="IPR036259">
    <property type="entry name" value="MFS_trans_sf"/>
</dbReference>
<dbReference type="PANTHER" id="PTHR48022:SF59">
    <property type="entry name" value="MAJOR FACILITATOR SUPERFAMILY (MFS) PROFILE DOMAIN-CONTAINING PROTEIN"/>
    <property type="match status" value="1"/>
</dbReference>
<dbReference type="InterPro" id="IPR003663">
    <property type="entry name" value="Sugar/inositol_transpt"/>
</dbReference>
<feature type="transmembrane region" description="Helical" evidence="7">
    <location>
        <begin position="461"/>
        <end position="480"/>
    </location>
</feature>
<dbReference type="RefSeq" id="XP_038746511.1">
    <property type="nucleotide sequence ID" value="XM_038888035.1"/>
</dbReference>
<dbReference type="GeneID" id="62161109"/>
<name>A0A9P6LLB8_9PEZI</name>
<evidence type="ECO:0000256" key="4">
    <source>
        <dbReference type="ARBA" id="ARBA00022692"/>
    </source>
</evidence>
<protein>
    <recommendedName>
        <fullName evidence="8">Major facilitator superfamily (MFS) profile domain-containing protein</fullName>
    </recommendedName>
</protein>
<dbReference type="PROSITE" id="PS00216">
    <property type="entry name" value="SUGAR_TRANSPORT_1"/>
    <property type="match status" value="1"/>
</dbReference>
<evidence type="ECO:0000256" key="1">
    <source>
        <dbReference type="ARBA" id="ARBA00004141"/>
    </source>
</evidence>
<dbReference type="PRINTS" id="PR00171">
    <property type="entry name" value="SUGRTRNSPORT"/>
</dbReference>
<evidence type="ECO:0000256" key="6">
    <source>
        <dbReference type="ARBA" id="ARBA00023136"/>
    </source>
</evidence>